<dbReference type="Pfam" id="PF02674">
    <property type="entry name" value="Colicin_V"/>
    <property type="match status" value="1"/>
</dbReference>
<dbReference type="Proteomes" id="UP001202887">
    <property type="component" value="Unassembled WGS sequence"/>
</dbReference>
<sequence>MGADALYSRRNRRNSAIHGSGPCPQRACHWGTQDFCPVDPSLPVLRRMNWIDIACLSIVGLSAVVGAVRGFSREVLGIAAWAMAGVLSLSWHGFLIPYAAQWIHTPLLARAAALGIMFIALLVVFTTTAHLSGQAVRGSVLGGIDRALGLLFGVLRGYACLLALYMAVSFLMPQDAWPDAMNDSRIVPLIGDSTTYLSHFTSDSITPHLAQPARTRHDAPI</sequence>
<feature type="transmembrane region" description="Helical" evidence="6">
    <location>
        <begin position="50"/>
        <end position="72"/>
    </location>
</feature>
<organism evidence="7 8">
    <name type="scientific">Novacetimonas hansenii</name>
    <name type="common">Komagataeibacter hansenii</name>
    <dbReference type="NCBI Taxonomy" id="436"/>
    <lineage>
        <taxon>Bacteria</taxon>
        <taxon>Pseudomonadati</taxon>
        <taxon>Pseudomonadota</taxon>
        <taxon>Alphaproteobacteria</taxon>
        <taxon>Acetobacterales</taxon>
        <taxon>Acetobacteraceae</taxon>
        <taxon>Novacetimonas</taxon>
    </lineage>
</organism>
<dbReference type="AlphaFoldDB" id="A0AAW5ESW7"/>
<evidence type="ECO:0000256" key="3">
    <source>
        <dbReference type="ARBA" id="ARBA00022989"/>
    </source>
</evidence>
<keyword evidence="3 6" id="KW-1133">Transmembrane helix</keyword>
<comment type="subcellular location">
    <subcellularLocation>
        <location evidence="1">Membrane</location>
        <topology evidence="1">Multi-pass membrane protein</topology>
    </subcellularLocation>
</comment>
<evidence type="ECO:0000256" key="2">
    <source>
        <dbReference type="ARBA" id="ARBA00022692"/>
    </source>
</evidence>
<keyword evidence="4 6" id="KW-0472">Membrane</keyword>
<evidence type="ECO:0000313" key="7">
    <source>
        <dbReference type="EMBL" id="MCJ8353827.1"/>
    </source>
</evidence>
<reference evidence="7" key="1">
    <citation type="journal article" date="2021" name="Polymers (Basel)">
        <title>Highly Stretchable Bacterial Cellulose Produced by Komagataeibacter hansenii SI1.</title>
        <authorList>
            <person name="Cielecka I."/>
            <person name="Ryngajllo M."/>
            <person name="Maniukiewicz W."/>
            <person name="Bielecki S."/>
        </authorList>
    </citation>
    <scope>NUCLEOTIDE SEQUENCE</scope>
    <source>
        <strain evidence="7">SI1</strain>
    </source>
</reference>
<feature type="region of interest" description="Disordered" evidence="5">
    <location>
        <begin position="1"/>
        <end position="21"/>
    </location>
</feature>
<feature type="transmembrane region" description="Helical" evidence="6">
    <location>
        <begin position="107"/>
        <end position="127"/>
    </location>
</feature>
<comment type="caution">
    <text evidence="7">The sequence shown here is derived from an EMBL/GenBank/DDBJ whole genome shotgun (WGS) entry which is preliminary data.</text>
</comment>
<accession>A0AAW5ESW7</accession>
<evidence type="ECO:0000256" key="5">
    <source>
        <dbReference type="SAM" id="MobiDB-lite"/>
    </source>
</evidence>
<keyword evidence="2 6" id="KW-0812">Transmembrane</keyword>
<dbReference type="InterPro" id="IPR003825">
    <property type="entry name" value="Colicin-V_CvpA"/>
</dbReference>
<evidence type="ECO:0000256" key="4">
    <source>
        <dbReference type="ARBA" id="ARBA00023136"/>
    </source>
</evidence>
<dbReference type="GO" id="GO:0016020">
    <property type="term" value="C:membrane"/>
    <property type="evidence" value="ECO:0007669"/>
    <property type="project" value="UniProtKB-SubCell"/>
</dbReference>
<reference evidence="7" key="2">
    <citation type="submission" date="2022-03" db="EMBL/GenBank/DDBJ databases">
        <authorList>
            <person name="Ryngajllo M."/>
            <person name="Jacek P."/>
            <person name="Kubiak K."/>
        </authorList>
    </citation>
    <scope>NUCLEOTIDE SEQUENCE</scope>
    <source>
        <strain evidence="7">SI1</strain>
    </source>
</reference>
<proteinExistence type="predicted"/>
<name>A0AAW5ESW7_NOVHA</name>
<gene>
    <name evidence="7" type="ORF">K1W68_07475</name>
</gene>
<feature type="transmembrane region" description="Helical" evidence="6">
    <location>
        <begin position="147"/>
        <end position="171"/>
    </location>
</feature>
<dbReference type="RefSeq" id="WP_231105706.1">
    <property type="nucleotide sequence ID" value="NZ_CALLXP010000042.1"/>
</dbReference>
<evidence type="ECO:0000256" key="1">
    <source>
        <dbReference type="ARBA" id="ARBA00004141"/>
    </source>
</evidence>
<evidence type="ECO:0000313" key="8">
    <source>
        <dbReference type="Proteomes" id="UP001202887"/>
    </source>
</evidence>
<dbReference type="InterPro" id="IPR052719">
    <property type="entry name" value="CvpA-like"/>
</dbReference>
<dbReference type="PANTHER" id="PTHR36926">
    <property type="entry name" value="COLICIN V PRODUCTION PROTEIN"/>
    <property type="match status" value="1"/>
</dbReference>
<protein>
    <submittedName>
        <fullName evidence="7">CvpA family protein</fullName>
    </submittedName>
</protein>
<evidence type="ECO:0000256" key="6">
    <source>
        <dbReference type="SAM" id="Phobius"/>
    </source>
</evidence>
<dbReference type="PANTHER" id="PTHR36926:SF1">
    <property type="entry name" value="COLICIN V PRODUCTION PROTEIN"/>
    <property type="match status" value="1"/>
</dbReference>
<feature type="transmembrane region" description="Helical" evidence="6">
    <location>
        <begin position="78"/>
        <end position="100"/>
    </location>
</feature>
<dbReference type="GO" id="GO:0009403">
    <property type="term" value="P:toxin biosynthetic process"/>
    <property type="evidence" value="ECO:0007669"/>
    <property type="project" value="InterPro"/>
</dbReference>
<dbReference type="EMBL" id="JAIBCX010000015">
    <property type="protein sequence ID" value="MCJ8353827.1"/>
    <property type="molecule type" value="Genomic_DNA"/>
</dbReference>